<keyword evidence="4" id="KW-1185">Reference proteome</keyword>
<organism evidence="3 4">
    <name type="scientific">Ilex paraguariensis</name>
    <name type="common">yerba mate</name>
    <dbReference type="NCBI Taxonomy" id="185542"/>
    <lineage>
        <taxon>Eukaryota</taxon>
        <taxon>Viridiplantae</taxon>
        <taxon>Streptophyta</taxon>
        <taxon>Embryophyta</taxon>
        <taxon>Tracheophyta</taxon>
        <taxon>Spermatophyta</taxon>
        <taxon>Magnoliopsida</taxon>
        <taxon>eudicotyledons</taxon>
        <taxon>Gunneridae</taxon>
        <taxon>Pentapetalae</taxon>
        <taxon>asterids</taxon>
        <taxon>campanulids</taxon>
        <taxon>Aquifoliales</taxon>
        <taxon>Aquifoliaceae</taxon>
        <taxon>Ilex</taxon>
    </lineage>
</organism>
<feature type="compositionally biased region" description="Polar residues" evidence="2">
    <location>
        <begin position="299"/>
        <end position="308"/>
    </location>
</feature>
<dbReference type="Proteomes" id="UP001642360">
    <property type="component" value="Unassembled WGS sequence"/>
</dbReference>
<evidence type="ECO:0000313" key="4">
    <source>
        <dbReference type="Proteomes" id="UP001642360"/>
    </source>
</evidence>
<dbReference type="AlphaFoldDB" id="A0ABC8TUC1"/>
<evidence type="ECO:0000256" key="1">
    <source>
        <dbReference type="ARBA" id="ARBA00005536"/>
    </source>
</evidence>
<accession>A0ABC8TUC1</accession>
<feature type="compositionally biased region" description="Polar residues" evidence="2">
    <location>
        <begin position="370"/>
        <end position="385"/>
    </location>
</feature>
<evidence type="ECO:0008006" key="5">
    <source>
        <dbReference type="Google" id="ProtNLM"/>
    </source>
</evidence>
<comment type="similarity">
    <text evidence="1">Belongs to the IST1 family.</text>
</comment>
<proteinExistence type="inferred from homology"/>
<evidence type="ECO:0000313" key="3">
    <source>
        <dbReference type="EMBL" id="CAK9172795.1"/>
    </source>
</evidence>
<dbReference type="Pfam" id="PF03398">
    <property type="entry name" value="Ist1"/>
    <property type="match status" value="1"/>
</dbReference>
<dbReference type="EMBL" id="CAUOFW020006057">
    <property type="protein sequence ID" value="CAK9172795.1"/>
    <property type="molecule type" value="Genomic_DNA"/>
</dbReference>
<dbReference type="Gene3D" id="1.20.1260.60">
    <property type="entry name" value="Vacuolar protein sorting-associated protein Ist1"/>
    <property type="match status" value="1"/>
</dbReference>
<feature type="region of interest" description="Disordered" evidence="2">
    <location>
        <begin position="528"/>
        <end position="555"/>
    </location>
</feature>
<dbReference type="InterPro" id="IPR005061">
    <property type="entry name" value="Ist1"/>
</dbReference>
<reference evidence="3 4" key="1">
    <citation type="submission" date="2024-02" db="EMBL/GenBank/DDBJ databases">
        <authorList>
            <person name="Vignale AGUSTIN F."/>
            <person name="Sosa J E."/>
            <person name="Modenutti C."/>
        </authorList>
    </citation>
    <scope>NUCLEOTIDE SEQUENCE [LARGE SCALE GENOMIC DNA]</scope>
</reference>
<name>A0ABC8TUC1_9AQUA</name>
<feature type="region of interest" description="Disordered" evidence="2">
    <location>
        <begin position="289"/>
        <end position="471"/>
    </location>
</feature>
<comment type="caution">
    <text evidence="3">The sequence shown here is derived from an EMBL/GenBank/DDBJ whole genome shotgun (WGS) entry which is preliminary data.</text>
</comment>
<dbReference type="PANTHER" id="PTHR12161:SF14">
    <property type="entry name" value="REGULATOR OF VPS4 ACTIVITY IN THE MVB PATHWAY PROTEIN"/>
    <property type="match status" value="1"/>
</dbReference>
<feature type="compositionally biased region" description="Basic and acidic residues" evidence="2">
    <location>
        <begin position="312"/>
        <end position="322"/>
    </location>
</feature>
<protein>
    <recommendedName>
        <fullName evidence="5">Regulator of Vps4 activity in the MVB pathway protein</fullName>
    </recommendedName>
</protein>
<feature type="compositionally biased region" description="Basic and acidic residues" evidence="2">
    <location>
        <begin position="408"/>
        <end position="422"/>
    </location>
</feature>
<dbReference type="InterPro" id="IPR042277">
    <property type="entry name" value="IST1-like"/>
</dbReference>
<gene>
    <name evidence="3" type="ORF">ILEXP_LOCUS42473</name>
</gene>
<feature type="region of interest" description="Disordered" evidence="2">
    <location>
        <begin position="191"/>
        <end position="232"/>
    </location>
</feature>
<sequence>MDDGDARSVDGPYLSIEVLDLGMEVASMECPEECREVVASLMFAAARFSDLPELRDLRDIFQERYESSLESFVNQKFVDKLATKPPTMEKKLWLLQDIASEFSIKWEPMGFAERMAAPPGLAQDKSKKYGSFHVTVDGNKLSKADKQDILSRKKSEFVDDGGHGIRSGREGNILRRDGSDIKRIGRQEFIGNGHKPVPSEGHIIPNGNNNDLSRRRREPLGDQHGSWNEKDDTTLKVVRLGSSSHGKKPECVGGGSLLQNDKVNVVSKGERKDPYSRGKSEVAAAYAGLSVTNDGRDVSSLSRQNVANPTRKVQEEETDRPKTYKSALPPPYVKSKDNAIPPPYFKPKDSKREASGGSKLVDSDRDGYSIDTSPHNRGNAVNSSESIHKVDHPGHEGQGLRPGRLNSHVHEKDHHDEDDKLLLKPRSTRRKHSKSSSSHNDVCSSEDTGLPKSSSSSSRRRDHSGKGLQILFDDQHYQKDAEERMIDKLLLRYSKKPSTHDEGKLRKKFQAHPSHQIAAYACESSYSQSREGHGVKSEMVPPPSRSVSLPREKTVPSGATKIFTHANSFHPDKQAPHVHPKLPDYDDLAARFAALRGR</sequence>
<feature type="compositionally biased region" description="Basic and acidic residues" evidence="2">
    <location>
        <begin position="386"/>
        <end position="395"/>
    </location>
</feature>
<evidence type="ECO:0000256" key="2">
    <source>
        <dbReference type="SAM" id="MobiDB-lite"/>
    </source>
</evidence>
<dbReference type="PANTHER" id="PTHR12161">
    <property type="entry name" value="IST1 FAMILY MEMBER"/>
    <property type="match status" value="1"/>
</dbReference>